<feature type="transmembrane region" description="Helical" evidence="1">
    <location>
        <begin position="219"/>
        <end position="242"/>
    </location>
</feature>
<dbReference type="RefSeq" id="WP_130752911.1">
    <property type="nucleotide sequence ID" value="NZ_BBQY01000014.1"/>
</dbReference>
<keyword evidence="3" id="KW-1185">Reference proteome</keyword>
<accession>A0A401J3B5</accession>
<sequence>MAVTARRRITLNKVHKWAGLVAALWLAVLAVTGMMQLNRQQWRWQWASGPSISERIAEHDDKYLWRHNQVNPADPQMRVTSGAIGAFLTRDGGRTWKRLPFGGEVLRNVSALEASGSGDAWSVHAGTDDGVWRLDAASVRFVPEGLQGKSVNSVGLGNGHMVAAVGMSQLFEQPKEGTRWRPVTLSPLPADAGSSTVDLGRWLQDIHLGRGLFGGMIDWLLWNVVAIGLLLLSLTGIAYWAVMRWCNQARLRPKEQRPSTAAMRKAQKAIQWSFRLHAMVIGIVLALPLLLVFLTGLYQDHRGDVQMMFRKIAVPSAMLPPAYRGAGWRGQLMNVALAQDARGELLAVGNRRGMFVSRDMGRSWEREDSFKGPAMRLRKIGDELYVPGRMMRRVQVRKDGAWQELAVPKPVVMVNEMSAGPNGTIWWTRGDTIFRTSMDGQMRGKGENAVPHIGYLPWASFAAELHEGALIWKQWKWINDIVALLGLTLVVTGFLRWRKRKW</sequence>
<organism evidence="2 3">
    <name type="scientific">Sphingobium xenophagum</name>
    <dbReference type="NCBI Taxonomy" id="121428"/>
    <lineage>
        <taxon>Bacteria</taxon>
        <taxon>Pseudomonadati</taxon>
        <taxon>Pseudomonadota</taxon>
        <taxon>Alphaproteobacteria</taxon>
        <taxon>Sphingomonadales</taxon>
        <taxon>Sphingomonadaceae</taxon>
        <taxon>Sphingobium</taxon>
    </lineage>
</organism>
<dbReference type="Proteomes" id="UP000290975">
    <property type="component" value="Unassembled WGS sequence"/>
</dbReference>
<name>A0A401J3B5_SPHXE</name>
<gene>
    <name evidence="2" type="ORF">MBESOW_P2356</name>
</gene>
<feature type="transmembrane region" description="Helical" evidence="1">
    <location>
        <begin position="477"/>
        <end position="497"/>
    </location>
</feature>
<dbReference type="EMBL" id="BBQY01000014">
    <property type="protein sequence ID" value="GBH31095.1"/>
    <property type="molecule type" value="Genomic_DNA"/>
</dbReference>
<keyword evidence="1" id="KW-1133">Transmembrane helix</keyword>
<dbReference type="AlphaFoldDB" id="A0A401J3B5"/>
<reference evidence="2 3" key="1">
    <citation type="submission" date="2014-12" db="EMBL/GenBank/DDBJ databases">
        <title>Whole genome sequencing of Sphingobium xenophagum OW59.</title>
        <authorList>
            <person name="Ohta Y."/>
            <person name="Nishi S."/>
            <person name="Hatada Y."/>
        </authorList>
    </citation>
    <scope>NUCLEOTIDE SEQUENCE [LARGE SCALE GENOMIC DNA]</scope>
    <source>
        <strain evidence="2 3">OW59</strain>
    </source>
</reference>
<evidence type="ECO:0000256" key="1">
    <source>
        <dbReference type="SAM" id="Phobius"/>
    </source>
</evidence>
<evidence type="ECO:0000313" key="2">
    <source>
        <dbReference type="EMBL" id="GBH31095.1"/>
    </source>
</evidence>
<evidence type="ECO:0008006" key="4">
    <source>
        <dbReference type="Google" id="ProtNLM"/>
    </source>
</evidence>
<dbReference type="SUPFAM" id="SSF110296">
    <property type="entry name" value="Oligoxyloglucan reducing end-specific cellobiohydrolase"/>
    <property type="match status" value="1"/>
</dbReference>
<protein>
    <recommendedName>
        <fullName evidence="4">PepSY domain-containing protein</fullName>
    </recommendedName>
</protein>
<evidence type="ECO:0000313" key="3">
    <source>
        <dbReference type="Proteomes" id="UP000290975"/>
    </source>
</evidence>
<comment type="caution">
    <text evidence="2">The sequence shown here is derived from an EMBL/GenBank/DDBJ whole genome shotgun (WGS) entry which is preliminary data.</text>
</comment>
<dbReference type="InterPro" id="IPR005625">
    <property type="entry name" value="PepSY-ass_TM"/>
</dbReference>
<keyword evidence="1" id="KW-0812">Transmembrane</keyword>
<feature type="transmembrane region" description="Helical" evidence="1">
    <location>
        <begin position="274"/>
        <end position="298"/>
    </location>
</feature>
<keyword evidence="1" id="KW-0472">Membrane</keyword>
<dbReference type="Pfam" id="PF03929">
    <property type="entry name" value="PepSY_TM"/>
    <property type="match status" value="1"/>
</dbReference>
<proteinExistence type="predicted"/>